<dbReference type="STRING" id="1196081.A0A364KQU8"/>
<dbReference type="Proteomes" id="UP000249363">
    <property type="component" value="Unassembled WGS sequence"/>
</dbReference>
<organism evidence="1 2">
    <name type="scientific">Talaromyces amestolkiae</name>
    <dbReference type="NCBI Taxonomy" id="1196081"/>
    <lineage>
        <taxon>Eukaryota</taxon>
        <taxon>Fungi</taxon>
        <taxon>Dikarya</taxon>
        <taxon>Ascomycota</taxon>
        <taxon>Pezizomycotina</taxon>
        <taxon>Eurotiomycetes</taxon>
        <taxon>Eurotiomycetidae</taxon>
        <taxon>Eurotiales</taxon>
        <taxon>Trichocomaceae</taxon>
        <taxon>Talaromyces</taxon>
        <taxon>Talaromyces sect. Talaromyces</taxon>
    </lineage>
</organism>
<dbReference type="EMBL" id="MIKG01000002">
    <property type="protein sequence ID" value="RAO65927.1"/>
    <property type="molecule type" value="Genomic_DNA"/>
</dbReference>
<evidence type="ECO:0000313" key="2">
    <source>
        <dbReference type="Proteomes" id="UP000249363"/>
    </source>
</evidence>
<dbReference type="GeneID" id="63791156"/>
<keyword evidence="2" id="KW-1185">Reference proteome</keyword>
<reference evidence="1 2" key="1">
    <citation type="journal article" date="2017" name="Biotechnol. Biofuels">
        <title>Differential beta-glucosidase expression as a function of carbon source availability in Talaromyces amestolkiae: a genomic and proteomic approach.</title>
        <authorList>
            <person name="de Eugenio L.I."/>
            <person name="Mendez-Liter J.A."/>
            <person name="Nieto-Dominguez M."/>
            <person name="Alonso L."/>
            <person name="Gil-Munoz J."/>
            <person name="Barriuso J."/>
            <person name="Prieto A."/>
            <person name="Martinez M.J."/>
        </authorList>
    </citation>
    <scope>NUCLEOTIDE SEQUENCE [LARGE SCALE GENOMIC DNA]</scope>
    <source>
        <strain evidence="1 2">CIB</strain>
    </source>
</reference>
<dbReference type="RefSeq" id="XP_040730444.1">
    <property type="nucleotide sequence ID" value="XM_040874029.1"/>
</dbReference>
<dbReference type="OrthoDB" id="4225986at2759"/>
<name>A0A364KQU8_TALAM</name>
<accession>A0A364KQU8</accession>
<comment type="caution">
    <text evidence="1">The sequence shown here is derived from an EMBL/GenBank/DDBJ whole genome shotgun (WGS) entry which is preliminary data.</text>
</comment>
<protein>
    <submittedName>
        <fullName evidence="1">Uncharacterized protein</fullName>
    </submittedName>
</protein>
<gene>
    <name evidence="1" type="ORF">BHQ10_001939</name>
</gene>
<sequence length="422" mass="49000">MSNSRISQPILTAEKLWPGGIPEFVRVHPTDDLIDGPEEWNWKNWTIECKGWCQFVEEEWVPMTDLNEEMRQRRKLIERWASADQAFRDSFHARSPERESALDYPAHLLSEEGLDEQPFVCLASVDKELYPDNYIRFVKNLILLYLHDNQGGGYHPMSRRDWKRDPSPTIPDILIDSSTTPDYIKFFSHHDLLINLYLHPADFRAVSMTRLGTVVFPHERSNSIYTVIDQDNLDLGRVAVMTFKPNGKIGEYANVFAWNFAWMDSYHYGLGWGYDLLFNGEDCNYATPYCNEPVKMDDPLMCIVDSLIQRRNLNSFGSRSEEWEDEIQRLAPGYLALEAQGREVEFDLADLWNEEGLCYNHYTLEQKKHYRETGSYFMPPRRFIPPSPKPVPATTLPPPSGALGMSFHQLFQDKLGVKADKK</sequence>
<dbReference type="AlphaFoldDB" id="A0A364KQU8"/>
<evidence type="ECO:0000313" key="1">
    <source>
        <dbReference type="EMBL" id="RAO65927.1"/>
    </source>
</evidence>
<proteinExistence type="predicted"/>